<dbReference type="Gene3D" id="3.30.70.330">
    <property type="match status" value="1"/>
</dbReference>
<organism evidence="1 2">
    <name type="scientific">Asparagus officinalis</name>
    <name type="common">Garden asparagus</name>
    <dbReference type="NCBI Taxonomy" id="4686"/>
    <lineage>
        <taxon>Eukaryota</taxon>
        <taxon>Viridiplantae</taxon>
        <taxon>Streptophyta</taxon>
        <taxon>Embryophyta</taxon>
        <taxon>Tracheophyta</taxon>
        <taxon>Spermatophyta</taxon>
        <taxon>Magnoliopsida</taxon>
        <taxon>Liliopsida</taxon>
        <taxon>Asparagales</taxon>
        <taxon>Asparagaceae</taxon>
        <taxon>Asparagoideae</taxon>
        <taxon>Asparagus</taxon>
    </lineage>
</organism>
<evidence type="ECO:0000313" key="2">
    <source>
        <dbReference type="Proteomes" id="UP000243459"/>
    </source>
</evidence>
<dbReference type="GO" id="GO:0003676">
    <property type="term" value="F:nucleic acid binding"/>
    <property type="evidence" value="ECO:0007669"/>
    <property type="project" value="InterPro"/>
</dbReference>
<proteinExistence type="predicted"/>
<protein>
    <recommendedName>
        <fullName evidence="3">RRM domain-containing protein</fullName>
    </recommendedName>
</protein>
<evidence type="ECO:0000313" key="1">
    <source>
        <dbReference type="EMBL" id="ONK57118.1"/>
    </source>
</evidence>
<keyword evidence="2" id="KW-1185">Reference proteome</keyword>
<sequence>MLAESPKPTAPALAASQASTACTAGCLPVDRSKTFVFAQLHCSDFSLIMGDVEYRCFIGGLSWSTKDDDLRYAFEKFGRLSEAKESHLFLFHLSEAKVNGIIIMMCRICR</sequence>
<dbReference type="InterPro" id="IPR012677">
    <property type="entry name" value="Nucleotide-bd_a/b_plait_sf"/>
</dbReference>
<dbReference type="Gramene" id="ONK57118">
    <property type="protein sequence ID" value="ONK57118"/>
    <property type="gene ID" value="A4U43_C10F16800"/>
</dbReference>
<dbReference type="Proteomes" id="UP000243459">
    <property type="component" value="Chromosome 10"/>
</dbReference>
<dbReference type="SUPFAM" id="SSF54928">
    <property type="entry name" value="RNA-binding domain, RBD"/>
    <property type="match status" value="1"/>
</dbReference>
<accession>A0A5P1E3L6</accession>
<dbReference type="AlphaFoldDB" id="A0A5P1E3L6"/>
<gene>
    <name evidence="1" type="ORF">A4U43_C10F16800</name>
</gene>
<name>A0A5P1E3L6_ASPOF</name>
<evidence type="ECO:0008006" key="3">
    <source>
        <dbReference type="Google" id="ProtNLM"/>
    </source>
</evidence>
<reference evidence="2" key="1">
    <citation type="journal article" date="2017" name="Nat. Commun.">
        <title>The asparagus genome sheds light on the origin and evolution of a young Y chromosome.</title>
        <authorList>
            <person name="Harkess A."/>
            <person name="Zhou J."/>
            <person name="Xu C."/>
            <person name="Bowers J.E."/>
            <person name="Van der Hulst R."/>
            <person name="Ayyampalayam S."/>
            <person name="Mercati F."/>
            <person name="Riccardi P."/>
            <person name="McKain M.R."/>
            <person name="Kakrana A."/>
            <person name="Tang H."/>
            <person name="Ray J."/>
            <person name="Groenendijk J."/>
            <person name="Arikit S."/>
            <person name="Mathioni S.M."/>
            <person name="Nakano M."/>
            <person name="Shan H."/>
            <person name="Telgmann-Rauber A."/>
            <person name="Kanno A."/>
            <person name="Yue Z."/>
            <person name="Chen H."/>
            <person name="Li W."/>
            <person name="Chen Y."/>
            <person name="Xu X."/>
            <person name="Zhang Y."/>
            <person name="Luo S."/>
            <person name="Chen H."/>
            <person name="Gao J."/>
            <person name="Mao Z."/>
            <person name="Pires J.C."/>
            <person name="Luo M."/>
            <person name="Kudrna D."/>
            <person name="Wing R.A."/>
            <person name="Meyers B.C."/>
            <person name="Yi K."/>
            <person name="Kong H."/>
            <person name="Lavrijsen P."/>
            <person name="Sunseri F."/>
            <person name="Falavigna A."/>
            <person name="Ye Y."/>
            <person name="Leebens-Mack J.H."/>
            <person name="Chen G."/>
        </authorList>
    </citation>
    <scope>NUCLEOTIDE SEQUENCE [LARGE SCALE GENOMIC DNA]</scope>
    <source>
        <strain evidence="2">cv. DH0086</strain>
    </source>
</reference>
<dbReference type="EMBL" id="CM007390">
    <property type="protein sequence ID" value="ONK57118.1"/>
    <property type="molecule type" value="Genomic_DNA"/>
</dbReference>
<dbReference type="PROSITE" id="PS51257">
    <property type="entry name" value="PROKAR_LIPOPROTEIN"/>
    <property type="match status" value="1"/>
</dbReference>
<dbReference type="InterPro" id="IPR035979">
    <property type="entry name" value="RBD_domain_sf"/>
</dbReference>